<keyword evidence="2 5" id="KW-0378">Hydrolase</keyword>
<organism evidence="6 7">
    <name type="scientific">Nocardioides daphniae</name>
    <dbReference type="NCBI Taxonomy" id="402297"/>
    <lineage>
        <taxon>Bacteria</taxon>
        <taxon>Bacillati</taxon>
        <taxon>Actinomycetota</taxon>
        <taxon>Actinomycetes</taxon>
        <taxon>Propionibacteriales</taxon>
        <taxon>Nocardioidaceae</taxon>
        <taxon>Nocardioides</taxon>
    </lineage>
</organism>
<evidence type="ECO:0000259" key="4">
    <source>
        <dbReference type="SMART" id="SM00797"/>
    </source>
</evidence>
<evidence type="ECO:0000256" key="2">
    <source>
        <dbReference type="ARBA" id="ARBA00022801"/>
    </source>
</evidence>
<evidence type="ECO:0000313" key="5">
    <source>
        <dbReference type="EMBL" id="GGD19283.1"/>
    </source>
</evidence>
<dbReference type="Gene3D" id="2.40.100.10">
    <property type="entry name" value="Cyclophilin-like"/>
    <property type="match status" value="1"/>
</dbReference>
<evidence type="ECO:0000313" key="8">
    <source>
        <dbReference type="Proteomes" id="UP000630594"/>
    </source>
</evidence>
<dbReference type="EMBL" id="BMCK01000002">
    <property type="protein sequence ID" value="GGD19283.1"/>
    <property type="molecule type" value="Genomic_DNA"/>
</dbReference>
<dbReference type="AlphaFoldDB" id="A0A4P7UCM6"/>
<dbReference type="GO" id="GO:0016740">
    <property type="term" value="F:transferase activity"/>
    <property type="evidence" value="ECO:0007669"/>
    <property type="project" value="UniProtKB-KW"/>
</dbReference>
<reference evidence="6 7" key="1">
    <citation type="journal article" date="2008" name="Int. J. Syst. Evol. Microbiol.">
        <title>Nocardioides daphniae sp. nov., isolated from Daphnia cucullata (Crustacea: Cladocera).</title>
        <authorList>
            <person name="Toth E.M."/>
            <person name="Keki Z."/>
            <person name="Homonnay Z.G."/>
            <person name="Borsodi A.K."/>
            <person name="Marialigeti K."/>
            <person name="Schumann P."/>
        </authorList>
    </citation>
    <scope>NUCLEOTIDE SEQUENCE [LARGE SCALE GENOMIC DNA]</scope>
    <source>
        <strain evidence="6 7">JCM 16608</strain>
    </source>
</reference>
<reference evidence="8" key="3">
    <citation type="journal article" date="2019" name="Int. J. Syst. Evol. Microbiol.">
        <title>The Global Catalogue of Microorganisms (GCM) 10K type strain sequencing project: providing services to taxonomists for standard genome sequencing and annotation.</title>
        <authorList>
            <consortium name="The Broad Institute Genomics Platform"/>
            <consortium name="The Broad Institute Genome Sequencing Center for Infectious Disease"/>
            <person name="Wu L."/>
            <person name="Ma J."/>
        </authorList>
    </citation>
    <scope>NUCLEOTIDE SEQUENCE [LARGE SCALE GENOMIC DNA]</scope>
    <source>
        <strain evidence="8">CCM 7403</strain>
    </source>
</reference>
<sequence length="277" mass="28310">MSLRVIDPGPLTTVQDAGRPGWAHLGVPRAGFVDAASATLAHRLVGNPEHAALLETTLGGVRFVLEVARTLAVTGARCDVTADGRAIPLDHAVTLPAGTEVVVGAARRGLRSYVAPAGGIVAEPVLGSRSTDTLAGIGPPALRAGTVLPLGAPGAPAATDVAAPSWPAAVLRLRPGPQADWLLRPRELDGAVARVGAASNRVGVRLEGVRVERRAGELPSEGMVLGAVQAPGGGELVVFLNDHPPTGGYPVIGVVDPRDLAWCAQARPGDEVRLRLV</sequence>
<dbReference type="SMART" id="SM00797">
    <property type="entry name" value="AHS2"/>
    <property type="match status" value="1"/>
</dbReference>
<dbReference type="OrthoDB" id="9768696at2"/>
<accession>A0A4P7UCM6</accession>
<keyword evidence="3" id="KW-0067">ATP-binding</keyword>
<dbReference type="Pfam" id="PF02626">
    <property type="entry name" value="CT_A_B"/>
    <property type="match status" value="1"/>
</dbReference>
<reference evidence="5" key="2">
    <citation type="journal article" date="2014" name="Int. J. Syst. Evol. Microbiol.">
        <title>Complete genome of a new Firmicutes species belonging to the dominant human colonic microbiota ('Ruminococcus bicirculans') reveals two chromosomes and a selective capacity to utilize plant glucans.</title>
        <authorList>
            <consortium name="NISC Comparative Sequencing Program"/>
            <person name="Wegmann U."/>
            <person name="Louis P."/>
            <person name="Goesmann A."/>
            <person name="Henrissat B."/>
            <person name="Duncan S.H."/>
            <person name="Flint H.J."/>
        </authorList>
    </citation>
    <scope>NUCLEOTIDE SEQUENCE</scope>
    <source>
        <strain evidence="5">CCM 7403</strain>
    </source>
</reference>
<dbReference type="GO" id="GO:0005524">
    <property type="term" value="F:ATP binding"/>
    <property type="evidence" value="ECO:0007669"/>
    <property type="project" value="UniProtKB-KW"/>
</dbReference>
<dbReference type="KEGG" id="ndp:E2C04_07300"/>
<evidence type="ECO:0000256" key="3">
    <source>
        <dbReference type="ARBA" id="ARBA00022840"/>
    </source>
</evidence>
<keyword evidence="8" id="KW-1185">Reference proteome</keyword>
<keyword evidence="1" id="KW-0547">Nucleotide-binding</keyword>
<dbReference type="PANTHER" id="PTHR43309:SF3">
    <property type="entry name" value="5-OXOPROLINASE SUBUNIT C"/>
    <property type="match status" value="1"/>
</dbReference>
<reference evidence="6" key="4">
    <citation type="submission" date="2019-03" db="EMBL/GenBank/DDBJ databases">
        <authorList>
            <person name="Huang Y."/>
        </authorList>
    </citation>
    <scope>NUCLEOTIDE SEQUENCE</scope>
    <source>
        <strain evidence="6">JCM 16608</strain>
    </source>
</reference>
<evidence type="ECO:0000256" key="1">
    <source>
        <dbReference type="ARBA" id="ARBA00022741"/>
    </source>
</evidence>
<protein>
    <submittedName>
        <fullName evidence="5">Allophanate hydrolase</fullName>
    </submittedName>
    <submittedName>
        <fullName evidence="6">Biotin-dependent carboxyltransferase</fullName>
    </submittedName>
</protein>
<feature type="domain" description="Carboxyltransferase" evidence="4">
    <location>
        <begin position="24"/>
        <end position="277"/>
    </location>
</feature>
<dbReference type="InterPro" id="IPR052708">
    <property type="entry name" value="PxpC"/>
</dbReference>
<dbReference type="RefSeq" id="WP_135832114.1">
    <property type="nucleotide sequence ID" value="NZ_BMCK01000002.1"/>
</dbReference>
<reference evidence="5" key="5">
    <citation type="submission" date="2024-05" db="EMBL/GenBank/DDBJ databases">
        <authorList>
            <person name="Sun Q."/>
            <person name="Sedlacek I."/>
        </authorList>
    </citation>
    <scope>NUCLEOTIDE SEQUENCE</scope>
    <source>
        <strain evidence="5">CCM 7403</strain>
    </source>
</reference>
<proteinExistence type="predicted"/>
<keyword evidence="6" id="KW-0808">Transferase</keyword>
<name>A0A4P7UCM6_9ACTN</name>
<dbReference type="Proteomes" id="UP000630594">
    <property type="component" value="Unassembled WGS sequence"/>
</dbReference>
<dbReference type="InterPro" id="IPR029000">
    <property type="entry name" value="Cyclophilin-like_dom_sf"/>
</dbReference>
<dbReference type="SUPFAM" id="SSF50891">
    <property type="entry name" value="Cyclophilin-like"/>
    <property type="match status" value="1"/>
</dbReference>
<gene>
    <name evidence="6" type="ORF">E2C04_07300</name>
    <name evidence="5" type="ORF">GCM10007231_18000</name>
</gene>
<dbReference type="Proteomes" id="UP000297025">
    <property type="component" value="Chromosome"/>
</dbReference>
<dbReference type="EMBL" id="CP038462">
    <property type="protein sequence ID" value="QCC77068.1"/>
    <property type="molecule type" value="Genomic_DNA"/>
</dbReference>
<dbReference type="PANTHER" id="PTHR43309">
    <property type="entry name" value="5-OXOPROLINASE SUBUNIT C"/>
    <property type="match status" value="1"/>
</dbReference>
<evidence type="ECO:0000313" key="6">
    <source>
        <dbReference type="EMBL" id="QCC77068.1"/>
    </source>
</evidence>
<dbReference type="GO" id="GO:0016787">
    <property type="term" value="F:hydrolase activity"/>
    <property type="evidence" value="ECO:0007669"/>
    <property type="project" value="UniProtKB-KW"/>
</dbReference>
<evidence type="ECO:0000313" key="7">
    <source>
        <dbReference type="Proteomes" id="UP000297025"/>
    </source>
</evidence>
<dbReference type="InterPro" id="IPR003778">
    <property type="entry name" value="CT_A_B"/>
</dbReference>